<name>A0AAV9HN37_9PEZI</name>
<keyword evidence="2" id="KW-0472">Membrane</keyword>
<protein>
    <recommendedName>
        <fullName evidence="5">CUB domain-containing protein</fullName>
    </recommendedName>
</protein>
<feature type="region of interest" description="Disordered" evidence="1">
    <location>
        <begin position="1"/>
        <end position="43"/>
    </location>
</feature>
<sequence length="325" mass="35169">MSESLLETSTESAISAAIASTPTSTTKPTTSTSSTSPTIEPTITPFVQPPSCANLFTTITTSGLIYGNITAATLPLVLSNTADPLFSACQQPGWDRGGAGKHRRSFWFSPAVCPSAWTAYDVLADSKSKTSSAYCCSPGYTHGWPPIQSMSRVPGYNSRDFACYRVLADSEDNKTLAAQAEEEGPGDVVMVVDSTTTITTVTSTLNSIQMFTAGVQMHQPYQIAWQSSDVPFMSPRPPPRVCSGDAIPSWAPGDENSGFYYCNEPQNDLKGLEGVMWFVMVGLPLIAIAAMGCCVWCCCASRRHRRLDKEEARVRREDREVVRAI</sequence>
<dbReference type="AlphaFoldDB" id="A0AAV9HN37"/>
<gene>
    <name evidence="3" type="ORF">QBC42DRAFT_332384</name>
</gene>
<evidence type="ECO:0000313" key="3">
    <source>
        <dbReference type="EMBL" id="KAK4460476.1"/>
    </source>
</evidence>
<accession>A0AAV9HN37</accession>
<reference evidence="3" key="1">
    <citation type="journal article" date="2023" name="Mol. Phylogenet. Evol.">
        <title>Genome-scale phylogeny and comparative genomics of the fungal order Sordariales.</title>
        <authorList>
            <person name="Hensen N."/>
            <person name="Bonometti L."/>
            <person name="Westerberg I."/>
            <person name="Brannstrom I.O."/>
            <person name="Guillou S."/>
            <person name="Cros-Aarteil S."/>
            <person name="Calhoun S."/>
            <person name="Haridas S."/>
            <person name="Kuo A."/>
            <person name="Mondo S."/>
            <person name="Pangilinan J."/>
            <person name="Riley R."/>
            <person name="LaButti K."/>
            <person name="Andreopoulos B."/>
            <person name="Lipzen A."/>
            <person name="Chen C."/>
            <person name="Yan M."/>
            <person name="Daum C."/>
            <person name="Ng V."/>
            <person name="Clum A."/>
            <person name="Steindorff A."/>
            <person name="Ohm R.A."/>
            <person name="Martin F."/>
            <person name="Silar P."/>
            <person name="Natvig D.O."/>
            <person name="Lalanne C."/>
            <person name="Gautier V."/>
            <person name="Ament-Velasquez S.L."/>
            <person name="Kruys A."/>
            <person name="Hutchinson M.I."/>
            <person name="Powell A.J."/>
            <person name="Barry K."/>
            <person name="Miller A.N."/>
            <person name="Grigoriev I.V."/>
            <person name="Debuchy R."/>
            <person name="Gladieux P."/>
            <person name="Hiltunen Thoren M."/>
            <person name="Johannesson H."/>
        </authorList>
    </citation>
    <scope>NUCLEOTIDE SEQUENCE</scope>
    <source>
        <strain evidence="3">PSN324</strain>
    </source>
</reference>
<evidence type="ECO:0000313" key="4">
    <source>
        <dbReference type="Proteomes" id="UP001321749"/>
    </source>
</evidence>
<proteinExistence type="predicted"/>
<feature type="transmembrane region" description="Helical" evidence="2">
    <location>
        <begin position="275"/>
        <end position="299"/>
    </location>
</feature>
<keyword evidence="2" id="KW-0812">Transmembrane</keyword>
<keyword evidence="2" id="KW-1133">Transmembrane helix</keyword>
<comment type="caution">
    <text evidence="3">The sequence shown here is derived from an EMBL/GenBank/DDBJ whole genome shotgun (WGS) entry which is preliminary data.</text>
</comment>
<evidence type="ECO:0008006" key="5">
    <source>
        <dbReference type="Google" id="ProtNLM"/>
    </source>
</evidence>
<evidence type="ECO:0000256" key="2">
    <source>
        <dbReference type="SAM" id="Phobius"/>
    </source>
</evidence>
<dbReference type="Proteomes" id="UP001321749">
    <property type="component" value="Unassembled WGS sequence"/>
</dbReference>
<dbReference type="EMBL" id="MU865011">
    <property type="protein sequence ID" value="KAK4460476.1"/>
    <property type="molecule type" value="Genomic_DNA"/>
</dbReference>
<keyword evidence="4" id="KW-1185">Reference proteome</keyword>
<organism evidence="3 4">
    <name type="scientific">Cladorrhinum samala</name>
    <dbReference type="NCBI Taxonomy" id="585594"/>
    <lineage>
        <taxon>Eukaryota</taxon>
        <taxon>Fungi</taxon>
        <taxon>Dikarya</taxon>
        <taxon>Ascomycota</taxon>
        <taxon>Pezizomycotina</taxon>
        <taxon>Sordariomycetes</taxon>
        <taxon>Sordariomycetidae</taxon>
        <taxon>Sordariales</taxon>
        <taxon>Podosporaceae</taxon>
        <taxon>Cladorrhinum</taxon>
    </lineage>
</organism>
<evidence type="ECO:0000256" key="1">
    <source>
        <dbReference type="SAM" id="MobiDB-lite"/>
    </source>
</evidence>
<reference evidence="3" key="2">
    <citation type="submission" date="2023-06" db="EMBL/GenBank/DDBJ databases">
        <authorList>
            <consortium name="Lawrence Berkeley National Laboratory"/>
            <person name="Mondo S.J."/>
            <person name="Hensen N."/>
            <person name="Bonometti L."/>
            <person name="Westerberg I."/>
            <person name="Brannstrom I.O."/>
            <person name="Guillou S."/>
            <person name="Cros-Aarteil S."/>
            <person name="Calhoun S."/>
            <person name="Haridas S."/>
            <person name="Kuo A."/>
            <person name="Pangilinan J."/>
            <person name="Riley R."/>
            <person name="Labutti K."/>
            <person name="Andreopoulos B."/>
            <person name="Lipzen A."/>
            <person name="Chen C."/>
            <person name="Yanf M."/>
            <person name="Daum C."/>
            <person name="Ng V."/>
            <person name="Clum A."/>
            <person name="Steindorff A."/>
            <person name="Ohm R."/>
            <person name="Martin F."/>
            <person name="Silar P."/>
            <person name="Natvig D."/>
            <person name="Lalanne C."/>
            <person name="Gautier V."/>
            <person name="Ament-Velasquez S.L."/>
            <person name="Kruys A."/>
            <person name="Hutchinson M.I."/>
            <person name="Powell A.J."/>
            <person name="Barry K."/>
            <person name="Miller A.N."/>
            <person name="Grigoriev I.V."/>
            <person name="Debuchy R."/>
            <person name="Gladieux P."/>
            <person name="Thoren M.H."/>
            <person name="Johannesson H."/>
        </authorList>
    </citation>
    <scope>NUCLEOTIDE SEQUENCE</scope>
    <source>
        <strain evidence="3">PSN324</strain>
    </source>
</reference>